<dbReference type="Pfam" id="PF03976">
    <property type="entry name" value="PPK2"/>
    <property type="match status" value="2"/>
</dbReference>
<evidence type="ECO:0000313" key="3">
    <source>
        <dbReference type="Proteomes" id="UP000199652"/>
    </source>
</evidence>
<feature type="domain" description="Polyphosphate kinase-2-related" evidence="1">
    <location>
        <begin position="271"/>
        <end position="493"/>
    </location>
</feature>
<proteinExistence type="predicted"/>
<dbReference type="PANTHER" id="PTHR34383">
    <property type="entry name" value="POLYPHOSPHATE:AMP PHOSPHOTRANSFERASE-RELATED"/>
    <property type="match status" value="1"/>
</dbReference>
<dbReference type="InterPro" id="IPR022488">
    <property type="entry name" value="PPK2-related"/>
</dbReference>
<reference evidence="3" key="1">
    <citation type="submission" date="2016-10" db="EMBL/GenBank/DDBJ databases">
        <authorList>
            <person name="Varghese N."/>
            <person name="Submissions S."/>
        </authorList>
    </citation>
    <scope>NUCLEOTIDE SEQUENCE [LARGE SCALE GENOMIC DNA]</scope>
    <source>
        <strain evidence="3">VPI 5359</strain>
    </source>
</reference>
<dbReference type="GO" id="GO:0043751">
    <property type="term" value="F:polyphosphate:AMP phosphotransferase activity"/>
    <property type="evidence" value="ECO:0007669"/>
    <property type="project" value="InterPro"/>
</dbReference>
<dbReference type="SUPFAM" id="SSF52540">
    <property type="entry name" value="P-loop containing nucleoside triphosphate hydrolases"/>
    <property type="match status" value="2"/>
</dbReference>
<feature type="domain" description="Polyphosphate kinase-2-related" evidence="1">
    <location>
        <begin position="18"/>
        <end position="233"/>
    </location>
</feature>
<keyword evidence="2" id="KW-0808">Transferase</keyword>
<accession>A0A1H3HU14</accession>
<dbReference type="GO" id="GO:0006797">
    <property type="term" value="P:polyphosphate metabolic process"/>
    <property type="evidence" value="ECO:0007669"/>
    <property type="project" value="InterPro"/>
</dbReference>
<dbReference type="OrthoDB" id="9775224at2"/>
<evidence type="ECO:0000259" key="1">
    <source>
        <dbReference type="Pfam" id="PF03976"/>
    </source>
</evidence>
<name>A0A1H3HU14_EUBBA</name>
<dbReference type="STRING" id="1528.SAMN04488579_1199"/>
<dbReference type="PANTHER" id="PTHR34383:SF3">
    <property type="entry name" value="POLYPHOSPHATE:AMP PHOSPHOTRANSFERASE"/>
    <property type="match status" value="1"/>
</dbReference>
<dbReference type="InterPro" id="IPR027417">
    <property type="entry name" value="P-loop_NTPase"/>
</dbReference>
<dbReference type="EMBL" id="FNOU01000019">
    <property type="protein sequence ID" value="SDY18189.1"/>
    <property type="molecule type" value="Genomic_DNA"/>
</dbReference>
<dbReference type="RefSeq" id="WP_090246283.1">
    <property type="nucleotide sequence ID" value="NZ_FNOU01000019.1"/>
</dbReference>
<dbReference type="InterPro" id="IPR022489">
    <property type="entry name" value="PolyP_AMP_Tfrase"/>
</dbReference>
<evidence type="ECO:0000313" key="2">
    <source>
        <dbReference type="EMBL" id="SDY18189.1"/>
    </source>
</evidence>
<keyword evidence="3" id="KW-1185">Reference proteome</keyword>
<dbReference type="Gene3D" id="3.40.50.300">
    <property type="entry name" value="P-loop containing nucleotide triphosphate hydrolases"/>
    <property type="match status" value="2"/>
</dbReference>
<dbReference type="AlphaFoldDB" id="A0A1H3HU14"/>
<organism evidence="2 3">
    <name type="scientific">Eubacterium barkeri</name>
    <name type="common">Clostridium barkeri</name>
    <dbReference type="NCBI Taxonomy" id="1528"/>
    <lineage>
        <taxon>Bacteria</taxon>
        <taxon>Bacillati</taxon>
        <taxon>Bacillota</taxon>
        <taxon>Clostridia</taxon>
        <taxon>Eubacteriales</taxon>
        <taxon>Eubacteriaceae</taxon>
        <taxon>Eubacterium</taxon>
    </lineage>
</organism>
<dbReference type="NCBIfam" id="TIGR03708">
    <property type="entry name" value="poly_P_AMP_trns"/>
    <property type="match status" value="1"/>
</dbReference>
<dbReference type="Proteomes" id="UP000199652">
    <property type="component" value="Unassembled WGS sequence"/>
</dbReference>
<sequence>MLDQVNVKVRLTKEEWAQRKMEKKALALKLGECQRRVKALGIPVMILFDGWDAAGKGTIINDLMIPLDPRSFTVYNCKRTVNDDEANRPFLWRYWMKTPPKGQMVILDSSYYSDLVHQTDLKGADYQLMLAEANEFEATLSASGTLIVKFFVHISRKEQRRRFKKLEARKATRWRVTDSDWAENARYKALAARYDTALEATDSDCAPWEIIEGEDKAYAGLKVYSLLAQRLAAAIAKVEATEKKVYRPLITAGDDPLGTAILSGVDMDRHLDRKVYKKELAACQKRLRTLEYDIYRRRIPVVLGFEGWDAGGKGGAIKRLCENLDPRGYQVHPTAAPTQEELSHNWLWRFWRTVPKRGHFSIYDRTWYGRVMVEPIEGFCTLSEYDRAFSEINDFEKQLTDFGAIVLKFWMNITPEEQERRFKEREADPDKQWKITEEDWRNREKWDAYTVAVDRMLLRTSTTAAPWIIVEGNDKYYARIRVLKAVIEAIEQKFADSRL</sequence>
<gene>
    <name evidence="2" type="ORF">SAMN04488579_1199</name>
</gene>
<protein>
    <submittedName>
        <fullName evidence="2">Polyphosphate:AMP phosphotransferase</fullName>
    </submittedName>
</protein>